<keyword evidence="1" id="KW-0732">Signal</keyword>
<sequence>MRFASVAFILSVVAFVAANPLVVRQDDETPIPCAFDNALPTRDICAADQSENLFAVSRISVPTRVMDMIDGRKG</sequence>
<proteinExistence type="predicted"/>
<feature type="signal peptide" evidence="1">
    <location>
        <begin position="1"/>
        <end position="18"/>
    </location>
</feature>
<gene>
    <name evidence="2" type="ORF">V5O48_005596</name>
</gene>
<dbReference type="EMBL" id="JBAHYK010000227">
    <property type="protein sequence ID" value="KAL0576375.1"/>
    <property type="molecule type" value="Genomic_DNA"/>
</dbReference>
<evidence type="ECO:0000313" key="3">
    <source>
        <dbReference type="Proteomes" id="UP001465976"/>
    </source>
</evidence>
<accession>A0ABR3FM02</accession>
<reference evidence="2 3" key="1">
    <citation type="submission" date="2024-02" db="EMBL/GenBank/DDBJ databases">
        <title>A draft genome for the cacao thread blight pathogen Marasmius crinis-equi.</title>
        <authorList>
            <person name="Cohen S.P."/>
            <person name="Baruah I.K."/>
            <person name="Amoako-Attah I."/>
            <person name="Bukari Y."/>
            <person name="Meinhardt L.W."/>
            <person name="Bailey B.A."/>
        </authorList>
    </citation>
    <scope>NUCLEOTIDE SEQUENCE [LARGE SCALE GENOMIC DNA]</scope>
    <source>
        <strain evidence="2 3">GH-76</strain>
    </source>
</reference>
<dbReference type="Proteomes" id="UP001465976">
    <property type="component" value="Unassembled WGS sequence"/>
</dbReference>
<protein>
    <submittedName>
        <fullName evidence="2">Uncharacterized protein</fullName>
    </submittedName>
</protein>
<evidence type="ECO:0000313" key="2">
    <source>
        <dbReference type="EMBL" id="KAL0576375.1"/>
    </source>
</evidence>
<evidence type="ECO:0000256" key="1">
    <source>
        <dbReference type="SAM" id="SignalP"/>
    </source>
</evidence>
<organism evidence="2 3">
    <name type="scientific">Marasmius crinis-equi</name>
    <dbReference type="NCBI Taxonomy" id="585013"/>
    <lineage>
        <taxon>Eukaryota</taxon>
        <taxon>Fungi</taxon>
        <taxon>Dikarya</taxon>
        <taxon>Basidiomycota</taxon>
        <taxon>Agaricomycotina</taxon>
        <taxon>Agaricomycetes</taxon>
        <taxon>Agaricomycetidae</taxon>
        <taxon>Agaricales</taxon>
        <taxon>Marasmiineae</taxon>
        <taxon>Marasmiaceae</taxon>
        <taxon>Marasmius</taxon>
    </lineage>
</organism>
<name>A0ABR3FM02_9AGAR</name>
<comment type="caution">
    <text evidence="2">The sequence shown here is derived from an EMBL/GenBank/DDBJ whole genome shotgun (WGS) entry which is preliminary data.</text>
</comment>
<keyword evidence="3" id="KW-1185">Reference proteome</keyword>
<feature type="chain" id="PRO_5047325539" evidence="1">
    <location>
        <begin position="19"/>
        <end position="74"/>
    </location>
</feature>